<evidence type="ECO:0000313" key="13">
    <source>
        <dbReference type="Proteomes" id="UP000578352"/>
    </source>
</evidence>
<proteinExistence type="predicted"/>
<dbReference type="Pfam" id="PF07730">
    <property type="entry name" value="HisKA_3"/>
    <property type="match status" value="1"/>
</dbReference>
<keyword evidence="10" id="KW-0472">Membrane</keyword>
<gene>
    <name evidence="12" type="ORF">HNR13_002810</name>
</gene>
<keyword evidence="9" id="KW-0175">Coiled coil</keyword>
<keyword evidence="8" id="KW-0902">Two-component regulatory system</keyword>
<evidence type="ECO:0000256" key="6">
    <source>
        <dbReference type="ARBA" id="ARBA00022777"/>
    </source>
</evidence>
<name>A0A853CX72_9MICO</name>
<evidence type="ECO:0000256" key="2">
    <source>
        <dbReference type="ARBA" id="ARBA00012438"/>
    </source>
</evidence>
<evidence type="ECO:0000256" key="3">
    <source>
        <dbReference type="ARBA" id="ARBA00022553"/>
    </source>
</evidence>
<dbReference type="RefSeq" id="WP_179606711.1">
    <property type="nucleotide sequence ID" value="NZ_BAABEH010000001.1"/>
</dbReference>
<comment type="caution">
    <text evidence="12">The sequence shown here is derived from an EMBL/GenBank/DDBJ whole genome shotgun (WGS) entry which is preliminary data.</text>
</comment>
<feature type="transmembrane region" description="Helical" evidence="10">
    <location>
        <begin position="38"/>
        <end position="57"/>
    </location>
</feature>
<evidence type="ECO:0000256" key="1">
    <source>
        <dbReference type="ARBA" id="ARBA00000085"/>
    </source>
</evidence>
<evidence type="ECO:0000256" key="7">
    <source>
        <dbReference type="ARBA" id="ARBA00022840"/>
    </source>
</evidence>
<dbReference type="SUPFAM" id="SSF55874">
    <property type="entry name" value="ATPase domain of HSP90 chaperone/DNA topoisomerase II/histidine kinase"/>
    <property type="match status" value="1"/>
</dbReference>
<protein>
    <recommendedName>
        <fullName evidence="2">histidine kinase</fullName>
        <ecNumber evidence="2">2.7.13.3</ecNumber>
    </recommendedName>
</protein>
<dbReference type="EMBL" id="JACCFL010000001">
    <property type="protein sequence ID" value="NYJ24523.1"/>
    <property type="molecule type" value="Genomic_DNA"/>
</dbReference>
<dbReference type="Gene3D" id="3.30.565.10">
    <property type="entry name" value="Histidine kinase-like ATPase, C-terminal domain"/>
    <property type="match status" value="1"/>
</dbReference>
<feature type="coiled-coil region" evidence="9">
    <location>
        <begin position="169"/>
        <end position="196"/>
    </location>
</feature>
<keyword evidence="6 12" id="KW-0418">Kinase</keyword>
<dbReference type="GO" id="GO:0046983">
    <property type="term" value="F:protein dimerization activity"/>
    <property type="evidence" value="ECO:0007669"/>
    <property type="project" value="InterPro"/>
</dbReference>
<dbReference type="Gene3D" id="1.20.5.1930">
    <property type="match status" value="1"/>
</dbReference>
<reference evidence="12 13" key="1">
    <citation type="submission" date="2020-07" db="EMBL/GenBank/DDBJ databases">
        <title>Sequencing the genomes of 1000 actinobacteria strains.</title>
        <authorList>
            <person name="Klenk H.-P."/>
        </authorList>
    </citation>
    <scope>NUCLEOTIDE SEQUENCE [LARGE SCALE GENOMIC DNA]</scope>
    <source>
        <strain evidence="12 13">DSM 15165</strain>
    </source>
</reference>
<dbReference type="InterPro" id="IPR050482">
    <property type="entry name" value="Sensor_HK_TwoCompSys"/>
</dbReference>
<dbReference type="GO" id="GO:0005524">
    <property type="term" value="F:ATP binding"/>
    <property type="evidence" value="ECO:0007669"/>
    <property type="project" value="UniProtKB-KW"/>
</dbReference>
<sequence length="404" mass="42178">MSSFLHRGRWLFEPALAVAFFVFWAIDLVGRHQLGPGMLRSTVPFWAALLLLAVAIGVSHLQPILAMALGTAVLFGQLLFPSAIFEEPLVYLGYAIVIVVVAARVHGRMRVGALVFAVGSGVSAAGLLAWWLGVGRGDAGARAMFFVLCAFAAVIAWLMGTLIGVWTRKRSSELELARATSDLRAAETEAVVAEERERIAQDVHDIMAHSLSVILAQADGARLLAEERPAAVAPSLATIASTARSSLTEVRVLIETLVGTPDGPAHPGTDDLDELVSRLSGSGLTVTMERFGDGGGLTAAQELAVYRIVQEGLTNALKHAGPGAVVRVALDGRDDGMALSIASRPDAPAGAPAPANAAGRGLIGMRERARLAGGWLDAGEDDDVPGGFLVTAYLPAAGRTEATA</sequence>
<dbReference type="InterPro" id="IPR036890">
    <property type="entry name" value="HATPase_C_sf"/>
</dbReference>
<dbReference type="InterPro" id="IPR011712">
    <property type="entry name" value="Sig_transdc_His_kin_sub3_dim/P"/>
</dbReference>
<evidence type="ECO:0000256" key="10">
    <source>
        <dbReference type="SAM" id="Phobius"/>
    </source>
</evidence>
<dbReference type="GO" id="GO:0000155">
    <property type="term" value="F:phosphorelay sensor kinase activity"/>
    <property type="evidence" value="ECO:0007669"/>
    <property type="project" value="InterPro"/>
</dbReference>
<evidence type="ECO:0000256" key="5">
    <source>
        <dbReference type="ARBA" id="ARBA00022741"/>
    </source>
</evidence>
<dbReference type="Proteomes" id="UP000578352">
    <property type="component" value="Unassembled WGS sequence"/>
</dbReference>
<dbReference type="PANTHER" id="PTHR24421">
    <property type="entry name" value="NITRATE/NITRITE SENSOR PROTEIN NARX-RELATED"/>
    <property type="match status" value="1"/>
</dbReference>
<keyword evidence="3" id="KW-0597">Phosphoprotein</keyword>
<dbReference type="AlphaFoldDB" id="A0A853CX72"/>
<keyword evidence="4" id="KW-0808">Transferase</keyword>
<feature type="transmembrane region" description="Helical" evidence="10">
    <location>
        <begin position="113"/>
        <end position="132"/>
    </location>
</feature>
<feature type="transmembrane region" description="Helical" evidence="10">
    <location>
        <begin position="10"/>
        <end position="26"/>
    </location>
</feature>
<organism evidence="12 13">
    <name type="scientific">Leifsonia shinshuensis</name>
    <dbReference type="NCBI Taxonomy" id="150026"/>
    <lineage>
        <taxon>Bacteria</taxon>
        <taxon>Bacillati</taxon>
        <taxon>Actinomycetota</taxon>
        <taxon>Actinomycetes</taxon>
        <taxon>Micrococcales</taxon>
        <taxon>Microbacteriaceae</taxon>
        <taxon>Leifsonia</taxon>
    </lineage>
</organism>
<feature type="transmembrane region" description="Helical" evidence="10">
    <location>
        <begin position="89"/>
        <end position="106"/>
    </location>
</feature>
<evidence type="ECO:0000256" key="4">
    <source>
        <dbReference type="ARBA" id="ARBA00022679"/>
    </source>
</evidence>
<dbReference type="GO" id="GO:0016020">
    <property type="term" value="C:membrane"/>
    <property type="evidence" value="ECO:0007669"/>
    <property type="project" value="InterPro"/>
</dbReference>
<keyword evidence="10" id="KW-0812">Transmembrane</keyword>
<dbReference type="CDD" id="cd16917">
    <property type="entry name" value="HATPase_UhpB-NarQ-NarX-like"/>
    <property type="match status" value="1"/>
</dbReference>
<evidence type="ECO:0000256" key="9">
    <source>
        <dbReference type="SAM" id="Coils"/>
    </source>
</evidence>
<evidence type="ECO:0000259" key="11">
    <source>
        <dbReference type="Pfam" id="PF07730"/>
    </source>
</evidence>
<feature type="transmembrane region" description="Helical" evidence="10">
    <location>
        <begin position="144"/>
        <end position="166"/>
    </location>
</feature>
<dbReference type="PANTHER" id="PTHR24421:SF10">
    <property type="entry name" value="NITRATE_NITRITE SENSOR PROTEIN NARQ"/>
    <property type="match status" value="1"/>
</dbReference>
<keyword evidence="5" id="KW-0547">Nucleotide-binding</keyword>
<evidence type="ECO:0000256" key="8">
    <source>
        <dbReference type="ARBA" id="ARBA00023012"/>
    </source>
</evidence>
<comment type="catalytic activity">
    <reaction evidence="1">
        <text>ATP + protein L-histidine = ADP + protein N-phospho-L-histidine.</text>
        <dbReference type="EC" id="2.7.13.3"/>
    </reaction>
</comment>
<keyword evidence="10" id="KW-1133">Transmembrane helix</keyword>
<feature type="domain" description="Signal transduction histidine kinase subgroup 3 dimerisation and phosphoacceptor" evidence="11">
    <location>
        <begin position="195"/>
        <end position="257"/>
    </location>
</feature>
<dbReference type="EC" id="2.7.13.3" evidence="2"/>
<evidence type="ECO:0000313" key="12">
    <source>
        <dbReference type="EMBL" id="NYJ24523.1"/>
    </source>
</evidence>
<accession>A0A853CX72</accession>
<keyword evidence="7" id="KW-0067">ATP-binding</keyword>